<dbReference type="InterPro" id="IPR024344">
    <property type="entry name" value="MDMPI_metal-binding"/>
</dbReference>
<keyword evidence="3" id="KW-1185">Reference proteome</keyword>
<feature type="domain" description="Mycothiol-dependent maleylpyruvate isomerase metal-binding" evidence="1">
    <location>
        <begin position="16"/>
        <end position="142"/>
    </location>
</feature>
<dbReference type="Proteomes" id="UP001307760">
    <property type="component" value="Unassembled WGS sequence"/>
</dbReference>
<dbReference type="SUPFAM" id="SSF109854">
    <property type="entry name" value="DinB/YfiT-like putative metalloenzymes"/>
    <property type="match status" value="1"/>
</dbReference>
<dbReference type="Gene3D" id="1.20.120.450">
    <property type="entry name" value="dinb family like domain"/>
    <property type="match status" value="1"/>
</dbReference>
<organism evidence="2 3">
    <name type="scientific">Streptomyces bugieae</name>
    <dbReference type="NCBI Taxonomy" id="3098223"/>
    <lineage>
        <taxon>Bacteria</taxon>
        <taxon>Bacillati</taxon>
        <taxon>Actinomycetota</taxon>
        <taxon>Actinomycetes</taxon>
        <taxon>Kitasatosporales</taxon>
        <taxon>Streptomycetaceae</taxon>
        <taxon>Streptomyces</taxon>
    </lineage>
</organism>
<sequence>MSPSMASMSYDRHCSEIVAQTALLVSHVEGAELATPVPACPGWNLGQLLRHLGEAHRWVETIVRTRATGPVSEERINNVSDATDQDPAELAGWLTEGAGQLADALRTAGPEAAVWTVAPGGTPVFWARRMTHETVVHRADAAFAVGADFTVDDEVALDALDEWMSFGHLPPVFETRPDLPALLAGGRTLCFRATGTAPDAGAEWLVGLEGDTLASRRGGGPAAVTARGPLADLLLFVYGRRFAPGGPGGGVEVVGDAALLDAWLDATSFWLRE</sequence>
<dbReference type="NCBIfam" id="TIGR03083">
    <property type="entry name" value="maleylpyruvate isomerase family mycothiol-dependent enzyme"/>
    <property type="match status" value="1"/>
</dbReference>
<protein>
    <submittedName>
        <fullName evidence="2">Maleylpyruvate isomerase family mycothiol-dependent enzyme</fullName>
    </submittedName>
</protein>
<evidence type="ECO:0000259" key="1">
    <source>
        <dbReference type="Pfam" id="PF11716"/>
    </source>
</evidence>
<keyword evidence="2" id="KW-0413">Isomerase</keyword>
<evidence type="ECO:0000313" key="3">
    <source>
        <dbReference type="Proteomes" id="UP001307760"/>
    </source>
</evidence>
<dbReference type="Pfam" id="PF11716">
    <property type="entry name" value="MDMPI_N"/>
    <property type="match status" value="1"/>
</dbReference>
<name>A0ABU7NZS6_9ACTN</name>
<comment type="caution">
    <text evidence="2">The sequence shown here is derived from an EMBL/GenBank/DDBJ whole genome shotgun (WGS) entry which is preliminary data.</text>
</comment>
<dbReference type="InterPro" id="IPR017517">
    <property type="entry name" value="Maleyloyr_isom"/>
</dbReference>
<dbReference type="PANTHER" id="PTHR40758:SF1">
    <property type="entry name" value="CONSERVED PROTEIN"/>
    <property type="match status" value="1"/>
</dbReference>
<dbReference type="PANTHER" id="PTHR40758">
    <property type="entry name" value="CONSERVED PROTEIN"/>
    <property type="match status" value="1"/>
</dbReference>
<evidence type="ECO:0000313" key="2">
    <source>
        <dbReference type="EMBL" id="MEE4424384.1"/>
    </source>
</evidence>
<dbReference type="EMBL" id="JAZBJP010000037">
    <property type="protein sequence ID" value="MEE4424384.1"/>
    <property type="molecule type" value="Genomic_DNA"/>
</dbReference>
<dbReference type="InterPro" id="IPR034660">
    <property type="entry name" value="DinB/YfiT-like"/>
</dbReference>
<proteinExistence type="predicted"/>
<accession>A0ABU7NZS6</accession>
<reference evidence="2 3" key="1">
    <citation type="submission" date="2023-12" db="EMBL/GenBank/DDBJ databases">
        <title>30 novel species of actinomycetes from the DSMZ collection.</title>
        <authorList>
            <person name="Nouioui I."/>
        </authorList>
    </citation>
    <scope>NUCLEOTIDE SEQUENCE [LARGE SCALE GENOMIC DNA]</scope>
    <source>
        <strain evidence="2 3">DSM 41528</strain>
    </source>
</reference>
<dbReference type="GO" id="GO:0016853">
    <property type="term" value="F:isomerase activity"/>
    <property type="evidence" value="ECO:0007669"/>
    <property type="project" value="UniProtKB-KW"/>
</dbReference>
<dbReference type="RefSeq" id="WP_330823748.1">
    <property type="nucleotide sequence ID" value="NZ_JAZBJP010000037.1"/>
</dbReference>
<gene>
    <name evidence="2" type="ORF">V2J85_34460</name>
</gene>